<reference evidence="3" key="1">
    <citation type="submission" date="2017-11" db="EMBL/GenBank/DDBJ databases">
        <authorList>
            <person name="Lima N.C."/>
            <person name="Parody-Merino A.M."/>
            <person name="Battley P.F."/>
            <person name="Fidler A.E."/>
            <person name="Prosdocimi F."/>
        </authorList>
    </citation>
    <scope>NUCLEOTIDE SEQUENCE [LARGE SCALE GENOMIC DNA]</scope>
</reference>
<keyword evidence="3" id="KW-1185">Reference proteome</keyword>
<dbReference type="Pfam" id="PF00078">
    <property type="entry name" value="RVT_1"/>
    <property type="match status" value="1"/>
</dbReference>
<gene>
    <name evidence="2" type="ORF">llap_3855</name>
</gene>
<dbReference type="OrthoDB" id="416454at2759"/>
<evidence type="ECO:0000313" key="2">
    <source>
        <dbReference type="EMBL" id="PKU45854.1"/>
    </source>
</evidence>
<dbReference type="AlphaFoldDB" id="A0A2I0UIH5"/>
<accession>A0A2I0UIH5</accession>
<dbReference type="EMBL" id="KZ505739">
    <property type="protein sequence ID" value="PKU45854.1"/>
    <property type="molecule type" value="Genomic_DNA"/>
</dbReference>
<evidence type="ECO:0000313" key="3">
    <source>
        <dbReference type="Proteomes" id="UP000233556"/>
    </source>
</evidence>
<organism evidence="2 3">
    <name type="scientific">Limosa lapponica baueri</name>
    <dbReference type="NCBI Taxonomy" id="1758121"/>
    <lineage>
        <taxon>Eukaryota</taxon>
        <taxon>Metazoa</taxon>
        <taxon>Chordata</taxon>
        <taxon>Craniata</taxon>
        <taxon>Vertebrata</taxon>
        <taxon>Euteleostomi</taxon>
        <taxon>Archelosauria</taxon>
        <taxon>Archosauria</taxon>
        <taxon>Dinosauria</taxon>
        <taxon>Saurischia</taxon>
        <taxon>Theropoda</taxon>
        <taxon>Coelurosauria</taxon>
        <taxon>Aves</taxon>
        <taxon>Neognathae</taxon>
        <taxon>Neoaves</taxon>
        <taxon>Charadriiformes</taxon>
        <taxon>Scolopacidae</taxon>
        <taxon>Limosa</taxon>
    </lineage>
</organism>
<dbReference type="Proteomes" id="UP000233556">
    <property type="component" value="Unassembled WGS sequence"/>
</dbReference>
<protein>
    <recommendedName>
        <fullName evidence="1">Reverse transcriptase domain-containing protein</fullName>
    </recommendedName>
</protein>
<proteinExistence type="predicted"/>
<name>A0A2I0UIH5_LIMLA</name>
<dbReference type="PANTHER" id="PTHR33332">
    <property type="entry name" value="REVERSE TRANSCRIPTASE DOMAIN-CONTAINING PROTEIN"/>
    <property type="match status" value="1"/>
</dbReference>
<dbReference type="InterPro" id="IPR000477">
    <property type="entry name" value="RT_dom"/>
</dbReference>
<evidence type="ECO:0000259" key="1">
    <source>
        <dbReference type="Pfam" id="PF00078"/>
    </source>
</evidence>
<reference evidence="3" key="2">
    <citation type="submission" date="2017-12" db="EMBL/GenBank/DDBJ databases">
        <title>Genome sequence of the Bar-tailed Godwit (Limosa lapponica baueri).</title>
        <authorList>
            <person name="Lima N.C.B."/>
            <person name="Parody-Merino A.M."/>
            <person name="Battley P.F."/>
            <person name="Fidler A.E."/>
            <person name="Prosdocimi F."/>
        </authorList>
    </citation>
    <scope>NUCLEOTIDE SEQUENCE [LARGE SCALE GENOMIC DNA]</scope>
</reference>
<sequence length="137" mass="15882">MEDLGNYRPASLTFVPSKIMEQILLETVRRQMENKEVIGDSQHGFTKGKSYLTNSEALYYGVTALLDKGRAADIIYLNLCRAFDTVPHDIFVYKLERHAFDKWSVCWIRNWLDDRTQRVAVSISMSRWRLTVMSGVS</sequence>
<feature type="domain" description="Reverse transcriptase" evidence="1">
    <location>
        <begin position="4"/>
        <end position="118"/>
    </location>
</feature>